<feature type="region of interest" description="Disordered" evidence="1">
    <location>
        <begin position="87"/>
        <end position="122"/>
    </location>
</feature>
<feature type="transmembrane region" description="Helical" evidence="2">
    <location>
        <begin position="185"/>
        <end position="205"/>
    </location>
</feature>
<feature type="region of interest" description="Disordered" evidence="1">
    <location>
        <begin position="699"/>
        <end position="727"/>
    </location>
</feature>
<feature type="region of interest" description="Disordered" evidence="1">
    <location>
        <begin position="32"/>
        <end position="72"/>
    </location>
</feature>
<sequence>MNRGGQRCSSCSSDSSNSWCLVENIEEKVREGYELSDNESITEADEVNVLLSDDDDNESDEESHIKSTSELQIEDIAEICSSENKKFEEELHEGDEGNEEVEEWKEMSNEGSEPPAESSTDLEVDEYWVVSRTDGREVLVEPLTHRPLDVSKIVSNLDLLSEHCKTPISHLIAYLNGSEFRAKNLIVIFVAFTALSGAIIGHFIGNSIAGSHQRLSSDTDQMVCHAMEKPLSGLQYRMKDNLVRKPSFDEESMLSSLWRSEPNFNQPTSTISWLLRSFLPQRSIHQKMDDWEQCDRRQYEQEKLMMHEAVERYKKLNAERRQKLYESNHTFHRLVCGLILNDGRPTDEGDIHSKPILDLYPKRPPRPSEYLLLISGKDFGFPSDCSVLEMCVEPSNISISEVAGQHEIDQPQFQNGEARNSKAHRWTVPLINTPILGTKRVVEKFFSEETWRNITKSFSKIPQIASEIARTSSILSTSSIGRTAENFRKAVTGVKGRLWLKWSKFGYGQANFMRKVENSLKKLIVPHLSEEVLQFAKRWAPDAPVMPTGLVPFYDFDEVFSGKVKKKTEQPQSIRLRSSVQDLLIVLNVSTIVCPRLQCTKCCWIYRPNFRIDRRVGSKRNVVDEACDENLTPNPCTQRIPPPSETITTAKPSDENSDWLFVRSRKRAAAHKILLKDRADNHGLRKKVNREKLEVAERKARNLRNGRIPQHAESDHTSEESLRSDETRANNLLLTDLNLVLDRNRRVDEDNRYESDRTVFGKHRKISGGFNWLERKKSERVGKREEKVRVKKEEGDWFLRRGRMRAKERSQSDANDDVGGTDWLFRRSKYREKKRGKKLNADVFNGRKNWLEERAKIREELRKKQNNDWEKFSDWFILRAELRREQRNENLKGDIGDLSNENSNRTSNWIFERSRRSEERAKKSKESLKDNRKHKIGKNIQGPPMRKMRS</sequence>
<keyword evidence="4" id="KW-1185">Reference proteome</keyword>
<dbReference type="EMBL" id="JBGFUD010001510">
    <property type="protein sequence ID" value="MFH4976385.1"/>
    <property type="molecule type" value="Genomic_DNA"/>
</dbReference>
<proteinExistence type="predicted"/>
<accession>A0ABD6E8I2</accession>
<comment type="caution">
    <text evidence="3">The sequence shown here is derived from an EMBL/GenBank/DDBJ whole genome shotgun (WGS) entry which is preliminary data.</text>
</comment>
<feature type="region of interest" description="Disordered" evidence="1">
    <location>
        <begin position="909"/>
        <end position="950"/>
    </location>
</feature>
<feature type="compositionally biased region" description="Basic and acidic residues" evidence="1">
    <location>
        <begin position="710"/>
        <end position="727"/>
    </location>
</feature>
<evidence type="ECO:0000256" key="1">
    <source>
        <dbReference type="SAM" id="MobiDB-lite"/>
    </source>
</evidence>
<reference evidence="3 4" key="1">
    <citation type="submission" date="2024-08" db="EMBL/GenBank/DDBJ databases">
        <title>Gnathostoma spinigerum genome.</title>
        <authorList>
            <person name="Gonzalez-Bertolin B."/>
            <person name="Monzon S."/>
            <person name="Zaballos A."/>
            <person name="Jimenez P."/>
            <person name="Dekumyoy P."/>
            <person name="Varona S."/>
            <person name="Cuesta I."/>
            <person name="Sumanam S."/>
            <person name="Adisakwattana P."/>
            <person name="Gasser R.B."/>
            <person name="Hernandez-Gonzalez A."/>
            <person name="Young N.D."/>
            <person name="Perteguer M.J."/>
        </authorList>
    </citation>
    <scope>NUCLEOTIDE SEQUENCE [LARGE SCALE GENOMIC DNA]</scope>
    <source>
        <strain evidence="3">AL3</strain>
        <tissue evidence="3">Liver</tissue>
    </source>
</reference>
<evidence type="ECO:0000313" key="3">
    <source>
        <dbReference type="EMBL" id="MFH4976385.1"/>
    </source>
</evidence>
<keyword evidence="2" id="KW-0812">Transmembrane</keyword>
<protein>
    <submittedName>
        <fullName evidence="3">Uncharacterized protein</fullName>
    </submittedName>
</protein>
<feature type="compositionally biased region" description="Acidic residues" evidence="1">
    <location>
        <begin position="34"/>
        <end position="61"/>
    </location>
</feature>
<keyword evidence="2" id="KW-0472">Membrane</keyword>
<evidence type="ECO:0000256" key="2">
    <source>
        <dbReference type="SAM" id="Phobius"/>
    </source>
</evidence>
<keyword evidence="2" id="KW-1133">Transmembrane helix</keyword>
<dbReference type="Proteomes" id="UP001608902">
    <property type="component" value="Unassembled WGS sequence"/>
</dbReference>
<organism evidence="3 4">
    <name type="scientific">Gnathostoma spinigerum</name>
    <dbReference type="NCBI Taxonomy" id="75299"/>
    <lineage>
        <taxon>Eukaryota</taxon>
        <taxon>Metazoa</taxon>
        <taxon>Ecdysozoa</taxon>
        <taxon>Nematoda</taxon>
        <taxon>Chromadorea</taxon>
        <taxon>Rhabditida</taxon>
        <taxon>Spirurina</taxon>
        <taxon>Gnathostomatomorpha</taxon>
        <taxon>Gnathostomatoidea</taxon>
        <taxon>Gnathostomatidae</taxon>
        <taxon>Gnathostoma</taxon>
    </lineage>
</organism>
<dbReference type="AlphaFoldDB" id="A0ABD6E8I2"/>
<evidence type="ECO:0000313" key="4">
    <source>
        <dbReference type="Proteomes" id="UP001608902"/>
    </source>
</evidence>
<feature type="compositionally biased region" description="Acidic residues" evidence="1">
    <location>
        <begin position="90"/>
        <end position="103"/>
    </location>
</feature>
<feature type="compositionally biased region" description="Basic and acidic residues" evidence="1">
    <location>
        <begin position="912"/>
        <end position="930"/>
    </location>
</feature>
<gene>
    <name evidence="3" type="ORF">AB6A40_003094</name>
</gene>
<name>A0ABD6E8I2_9BILA</name>